<accession>A0A1M6DEK9</accession>
<name>A0A1M6DEK9_9FLAO</name>
<evidence type="ECO:0000313" key="2">
    <source>
        <dbReference type="EMBL" id="SHI71575.1"/>
    </source>
</evidence>
<dbReference type="STRING" id="415425.SAMN05444363_1398"/>
<dbReference type="Gene3D" id="2.60.40.1120">
    <property type="entry name" value="Carboxypeptidase-like, regulatory domain"/>
    <property type="match status" value="1"/>
</dbReference>
<gene>
    <name evidence="2" type="ORF">SAMN05444363_1398</name>
</gene>
<sequence length="824" mass="94882">MKNFFLFAFLLISIVSNSQIKGLVTDENNQPLPLVTVLVDNTYNSTTTNEKGFYELNIKQKGKYTIIFQFLGFKTKKVAINIDSFPHDLNVKLVEEKYTLNEVVVTNQEDPAKQIIRNAIAAKKENSERTAKYKADFYSRGLMRIKDAPKKILGQELGDFDGALDSTRTGILYLSETVSKLSFQKPDKMKETILASKVAGKNNGFSFNNAASVEFDFYENYLPFQVNIISPISDNAFSYYKFKIDGSFYTEDKQQVNKIKVIPRRDTEPVVEGYIYIVEDSWAIYAVDVNIKGYRMQTPALDNLILKQSFSYNKNDNIWTKNTQSLDFVAGLLGINLSGRFTYVYSNFEFEPSFDKKTFTREVLSFEKDSNKKDNDFWNSIRPVPLTLEESTDYTKKDSIQTLRQSKEYLDSIDRKNNKFSLFDVVSGYNYKNSYKDWTLSYSGVLTSLRFNTVQGYVLSTGFNYLKNNRENRTYTSAGIIFNYGLEEQKLRMKAEYSQKFNNVNDALLSFSGGRDIVQFNANNPISSIVNTVSTLFFKNNFMKLYDKSFINVGYSQEVINGFSVYTNMEYSERKPLFNTTDYTVVKKDKVYTSNNPLLPFDYNKPIIMKHNLIKARITGKINFAQEYWSRPDGKFNLSNDKYPTVYLTYEKGFAGNESQYNFDYVASRVSHDFPLGNKGNLGVNISAGKFFNGDNISFVDYKHFNGNQTHIGQSDRYLNVFNMMPYYKYSTNDSFFEAHAEYDDKGFIANKIPLINLLKVNMILGYHNLSLPGINPYQEFSVGLDNLGFGKFKLFRLDYVRSYQSTIHRDGIVFGLKILNALN</sequence>
<evidence type="ECO:0000256" key="1">
    <source>
        <dbReference type="SAM" id="SignalP"/>
    </source>
</evidence>
<reference evidence="3" key="1">
    <citation type="submission" date="2016-11" db="EMBL/GenBank/DDBJ databases">
        <authorList>
            <person name="Varghese N."/>
            <person name="Submissions S."/>
        </authorList>
    </citation>
    <scope>NUCLEOTIDE SEQUENCE [LARGE SCALE GENOMIC DNA]</scope>
    <source>
        <strain evidence="3">DSM 18829</strain>
    </source>
</reference>
<evidence type="ECO:0000313" key="3">
    <source>
        <dbReference type="Proteomes" id="UP000184488"/>
    </source>
</evidence>
<dbReference type="InterPro" id="IPR008969">
    <property type="entry name" value="CarboxyPept-like_regulatory"/>
</dbReference>
<dbReference type="OrthoDB" id="983143at2"/>
<dbReference type="Pfam" id="PF13715">
    <property type="entry name" value="CarbopepD_reg_2"/>
    <property type="match status" value="1"/>
</dbReference>
<dbReference type="RefSeq" id="WP_073309859.1">
    <property type="nucleotide sequence ID" value="NZ_FQZI01000002.1"/>
</dbReference>
<feature type="chain" id="PRO_5012025365" evidence="1">
    <location>
        <begin position="19"/>
        <end position="824"/>
    </location>
</feature>
<dbReference type="SUPFAM" id="SSF49464">
    <property type="entry name" value="Carboxypeptidase regulatory domain-like"/>
    <property type="match status" value="1"/>
</dbReference>
<organism evidence="2 3">
    <name type="scientific">Flavobacterium terrae</name>
    <dbReference type="NCBI Taxonomy" id="415425"/>
    <lineage>
        <taxon>Bacteria</taxon>
        <taxon>Pseudomonadati</taxon>
        <taxon>Bacteroidota</taxon>
        <taxon>Flavobacteriia</taxon>
        <taxon>Flavobacteriales</taxon>
        <taxon>Flavobacteriaceae</taxon>
        <taxon>Flavobacterium</taxon>
    </lineage>
</organism>
<dbReference type="EMBL" id="FQZI01000002">
    <property type="protein sequence ID" value="SHI71575.1"/>
    <property type="molecule type" value="Genomic_DNA"/>
</dbReference>
<feature type="signal peptide" evidence="1">
    <location>
        <begin position="1"/>
        <end position="18"/>
    </location>
</feature>
<dbReference type="AlphaFoldDB" id="A0A1M6DEK9"/>
<proteinExistence type="predicted"/>
<protein>
    <submittedName>
        <fullName evidence="2">CarboxypepD_reg-like domain-containing protein</fullName>
    </submittedName>
</protein>
<dbReference type="Pfam" id="PF18939">
    <property type="entry name" value="DUF5686"/>
    <property type="match status" value="1"/>
</dbReference>
<keyword evidence="1" id="KW-0732">Signal</keyword>
<dbReference type="InterPro" id="IPR043741">
    <property type="entry name" value="DUF5686"/>
</dbReference>
<keyword evidence="3" id="KW-1185">Reference proteome</keyword>
<dbReference type="Proteomes" id="UP000184488">
    <property type="component" value="Unassembled WGS sequence"/>
</dbReference>